<dbReference type="InterPro" id="IPR007220">
    <property type="entry name" value="ORC2"/>
</dbReference>
<keyword evidence="4 6" id="KW-0235">DNA replication</keyword>
<evidence type="ECO:0000259" key="9">
    <source>
        <dbReference type="Pfam" id="PF04084"/>
    </source>
</evidence>
<dbReference type="PANTHER" id="PTHR14052">
    <property type="entry name" value="ORIGIN RECOGNITION COMPLEX SUBUNIT 2"/>
    <property type="match status" value="1"/>
</dbReference>
<evidence type="ECO:0000259" key="10">
    <source>
        <dbReference type="Pfam" id="PF24882"/>
    </source>
</evidence>
<keyword evidence="5 6" id="KW-0539">Nucleus</keyword>
<dbReference type="AlphaFoldDB" id="A0A336K9E3"/>
<evidence type="ECO:0000256" key="2">
    <source>
        <dbReference type="ARBA" id="ARBA00007421"/>
    </source>
</evidence>
<feature type="coiled-coil region" evidence="7">
    <location>
        <begin position="328"/>
        <end position="355"/>
    </location>
</feature>
<feature type="compositionally biased region" description="Acidic residues" evidence="8">
    <location>
        <begin position="122"/>
        <end position="133"/>
    </location>
</feature>
<dbReference type="GO" id="GO:0005664">
    <property type="term" value="C:nuclear origin of replication recognition complex"/>
    <property type="evidence" value="ECO:0007669"/>
    <property type="project" value="UniProtKB-UniRule"/>
</dbReference>
<dbReference type="Pfam" id="PF04084">
    <property type="entry name" value="RecA-like_ORC2"/>
    <property type="match status" value="1"/>
</dbReference>
<dbReference type="GO" id="GO:0006260">
    <property type="term" value="P:DNA replication"/>
    <property type="evidence" value="ECO:0007669"/>
    <property type="project" value="UniProtKB-UniRule"/>
</dbReference>
<dbReference type="EMBL" id="UFQT01000141">
    <property type="protein sequence ID" value="SSX20802.1"/>
    <property type="molecule type" value="Genomic_DNA"/>
</dbReference>
<feature type="compositionally biased region" description="Acidic residues" evidence="8">
    <location>
        <begin position="234"/>
        <end position="255"/>
    </location>
</feature>
<proteinExistence type="inferred from homology"/>
<protein>
    <recommendedName>
        <fullName evidence="3 6">Origin recognition complex subunit 2</fullName>
    </recommendedName>
</protein>
<gene>
    <name evidence="11" type="primary">CSON002519</name>
</gene>
<dbReference type="EMBL" id="UFQS01000141">
    <property type="protein sequence ID" value="SSX00422.1"/>
    <property type="molecule type" value="Genomic_DNA"/>
</dbReference>
<comment type="subcellular location">
    <subcellularLocation>
        <location evidence="1 6">Nucleus</location>
    </subcellularLocation>
</comment>
<organism evidence="11">
    <name type="scientific">Culicoides sonorensis</name>
    <name type="common">Biting midge</name>
    <dbReference type="NCBI Taxonomy" id="179676"/>
    <lineage>
        <taxon>Eukaryota</taxon>
        <taxon>Metazoa</taxon>
        <taxon>Ecdysozoa</taxon>
        <taxon>Arthropoda</taxon>
        <taxon>Hexapoda</taxon>
        <taxon>Insecta</taxon>
        <taxon>Pterygota</taxon>
        <taxon>Neoptera</taxon>
        <taxon>Endopterygota</taxon>
        <taxon>Diptera</taxon>
        <taxon>Nematocera</taxon>
        <taxon>Chironomoidea</taxon>
        <taxon>Ceratopogonidae</taxon>
        <taxon>Ceratopogoninae</taxon>
        <taxon>Culicoides</taxon>
        <taxon>Monoculicoides</taxon>
    </lineage>
</organism>
<dbReference type="GO" id="GO:0003688">
    <property type="term" value="F:DNA replication origin binding"/>
    <property type="evidence" value="ECO:0007669"/>
    <property type="project" value="UniProtKB-UniRule"/>
</dbReference>
<evidence type="ECO:0000256" key="1">
    <source>
        <dbReference type="ARBA" id="ARBA00004123"/>
    </source>
</evidence>
<dbReference type="VEuPathDB" id="VectorBase:CSON002519"/>
<dbReference type="PANTHER" id="PTHR14052:SF0">
    <property type="entry name" value="ORIGIN RECOGNITION COMPLEX SUBUNIT 2"/>
    <property type="match status" value="1"/>
</dbReference>
<keyword evidence="7" id="KW-0175">Coiled coil</keyword>
<evidence type="ECO:0000256" key="4">
    <source>
        <dbReference type="ARBA" id="ARBA00022705"/>
    </source>
</evidence>
<feature type="compositionally biased region" description="Low complexity" evidence="8">
    <location>
        <begin position="184"/>
        <end position="193"/>
    </location>
</feature>
<feature type="region of interest" description="Disordered" evidence="8">
    <location>
        <begin position="107"/>
        <end position="284"/>
    </location>
</feature>
<reference evidence="12" key="2">
    <citation type="submission" date="2018-07" db="EMBL/GenBank/DDBJ databases">
        <authorList>
            <person name="Quirk P.G."/>
            <person name="Krulwich T.A."/>
        </authorList>
    </citation>
    <scope>NUCLEOTIDE SEQUENCE</scope>
</reference>
<comment type="similarity">
    <text evidence="2 6">Belongs to the ORC2 family.</text>
</comment>
<name>A0A336K9E3_CULSO</name>
<evidence type="ECO:0000256" key="6">
    <source>
        <dbReference type="RuleBase" id="RU368084"/>
    </source>
</evidence>
<reference evidence="11" key="1">
    <citation type="submission" date="2018-04" db="EMBL/GenBank/DDBJ databases">
        <authorList>
            <person name="Go L.Y."/>
            <person name="Mitchell J.A."/>
        </authorList>
    </citation>
    <scope>NUCLEOTIDE SEQUENCE</scope>
    <source>
        <tissue evidence="11">Whole organism</tissue>
    </source>
</reference>
<dbReference type="InterPro" id="IPR056773">
    <property type="entry name" value="WHD_ORC2"/>
</dbReference>
<evidence type="ECO:0000256" key="8">
    <source>
        <dbReference type="SAM" id="MobiDB-lite"/>
    </source>
</evidence>
<evidence type="ECO:0000313" key="11">
    <source>
        <dbReference type="EMBL" id="SSX00422.1"/>
    </source>
</evidence>
<dbReference type="InterPro" id="IPR056772">
    <property type="entry name" value="RecA-like_ORC2"/>
</dbReference>
<accession>A0A336K9E3</accession>
<feature type="domain" description="Origin recognition complex subunit 2 winged-helix" evidence="10">
    <location>
        <begin position="559"/>
        <end position="618"/>
    </location>
</feature>
<evidence type="ECO:0000256" key="5">
    <source>
        <dbReference type="ARBA" id="ARBA00023242"/>
    </source>
</evidence>
<comment type="subunit">
    <text evidence="6">Component of the origin recognition complex (ORC).</text>
</comment>
<evidence type="ECO:0000256" key="7">
    <source>
        <dbReference type="SAM" id="Coils"/>
    </source>
</evidence>
<feature type="domain" description="Origin recognition complex subunit 2 RecA-like" evidence="9">
    <location>
        <begin position="342"/>
        <end position="503"/>
    </location>
</feature>
<dbReference type="Pfam" id="PF24882">
    <property type="entry name" value="WHD_ORC2"/>
    <property type="match status" value="1"/>
</dbReference>
<dbReference type="OMA" id="AHERYFF"/>
<comment type="function">
    <text evidence="6">Component of the origin recognition complex (ORC) that binds origins of replication. DNA-binding is ATP-dependent. ORC is required to assemble the pre-replication complex necessary to initiate DNA replication.</text>
</comment>
<sequence>MTGRRTSRRFSSKENEIIDNVLQEKENERRSSRLITKPKVVYEEPEMEVTPEKRPRRERRLSTKAIENVALNVSAILDDESPSVRKSARKRKEKKLDEGFIYESPKSKRVTKSKVPDADSVVSEEEEEALEIEGAEKPEALFTDEMDVDGGQLFGFKTPKKRDGMSILAQNTPKTPHMHNTPKASSSSTSARRSVMKTPSHVRTKIKKELTKIQDDSDGDFSSDHSDFNPDSSDSSENESDDDEIQSSSESEDESEKQKPPVKKSTVSNYPSTPSVSRTRSRARKEVQYVLESDAYFTSHASSKTTTSNHTLDRLKNPRLEHDKLFKLLSEMKLTNEHEEKIKDLNEEYKSQFRKWMLILNEGFSIIMYGLGSKRNLLNTFHKEILPDQPVIVINGFFPSLTLKEVLDAIVVEILDLTNVPSSQHEVVDLIETEFSEIPETHLFLLIHNLDGVMLRNDRAQSVLSRLATIPNIHLIATIDHINSPLLWDYSKLTNYNFIWWDCTTMLPYKDETAYENSMLVQNSGALALSSMKNVFLSLTSNGRGIYMIIVQSQINNKGNPNYQGMAFKDLYSSCRENFLASSDLALRAQLTEFLDHKLVKIKRSNDGTEYLNIPIEHGLLILFLEQQEK</sequence>
<evidence type="ECO:0000256" key="3">
    <source>
        <dbReference type="ARBA" id="ARBA00019080"/>
    </source>
</evidence>
<evidence type="ECO:0000313" key="12">
    <source>
        <dbReference type="EMBL" id="SSX20802.1"/>
    </source>
</evidence>